<feature type="active site" description="Schiff-base intermediate with substrate" evidence="7">
    <location>
        <position position="167"/>
    </location>
</feature>
<dbReference type="RefSeq" id="WP_154416689.1">
    <property type="nucleotide sequence ID" value="NZ_CALXOB010000042.1"/>
</dbReference>
<dbReference type="GO" id="GO:0016829">
    <property type="term" value="F:lyase activity"/>
    <property type="evidence" value="ECO:0007669"/>
    <property type="project" value="UniProtKB-KW"/>
</dbReference>
<evidence type="ECO:0000256" key="1">
    <source>
        <dbReference type="ARBA" id="ARBA00004496"/>
    </source>
</evidence>
<dbReference type="InterPro" id="IPR002220">
    <property type="entry name" value="DapA-like"/>
</dbReference>
<comment type="similarity">
    <text evidence="6">Belongs to the DapA family.</text>
</comment>
<evidence type="ECO:0000256" key="4">
    <source>
        <dbReference type="ARBA" id="ARBA00023270"/>
    </source>
</evidence>
<keyword evidence="5" id="KW-0119">Carbohydrate metabolism</keyword>
<accession>A0A844FXK1</accession>
<feature type="binding site" evidence="8">
    <location>
        <position position="208"/>
    </location>
    <ligand>
        <name>pyruvate</name>
        <dbReference type="ChEBI" id="CHEBI:15361"/>
    </ligand>
</feature>
<dbReference type="SUPFAM" id="SSF51569">
    <property type="entry name" value="Aldolase"/>
    <property type="match status" value="1"/>
</dbReference>
<feature type="binding site" evidence="8">
    <location>
        <position position="47"/>
    </location>
    <ligand>
        <name>pyruvate</name>
        <dbReference type="ChEBI" id="CHEBI:15361"/>
    </ligand>
</feature>
<protein>
    <submittedName>
        <fullName evidence="9">N-acetylneuraminate lyase</fullName>
    </submittedName>
</protein>
<name>A0A844FXK1_9BACT</name>
<dbReference type="EMBL" id="VUNS01000001">
    <property type="protein sequence ID" value="MST95603.1"/>
    <property type="molecule type" value="Genomic_DNA"/>
</dbReference>
<evidence type="ECO:0000313" key="10">
    <source>
        <dbReference type="Proteomes" id="UP000435649"/>
    </source>
</evidence>
<dbReference type="Pfam" id="PF00701">
    <property type="entry name" value="DHDPS"/>
    <property type="match status" value="1"/>
</dbReference>
<keyword evidence="3 6" id="KW-0456">Lyase</keyword>
<organism evidence="9 10">
    <name type="scientific">Victivallis lenta</name>
    <dbReference type="NCBI Taxonomy" id="2606640"/>
    <lineage>
        <taxon>Bacteria</taxon>
        <taxon>Pseudomonadati</taxon>
        <taxon>Lentisphaerota</taxon>
        <taxon>Lentisphaeria</taxon>
        <taxon>Victivallales</taxon>
        <taxon>Victivallaceae</taxon>
        <taxon>Victivallis</taxon>
    </lineage>
</organism>
<evidence type="ECO:0000256" key="5">
    <source>
        <dbReference type="ARBA" id="ARBA00023277"/>
    </source>
</evidence>
<evidence type="ECO:0000256" key="8">
    <source>
        <dbReference type="PIRSR" id="PIRSR001365-2"/>
    </source>
</evidence>
<evidence type="ECO:0000256" key="2">
    <source>
        <dbReference type="ARBA" id="ARBA00022490"/>
    </source>
</evidence>
<dbReference type="InterPro" id="IPR013785">
    <property type="entry name" value="Aldolase_TIM"/>
</dbReference>
<keyword evidence="2" id="KW-0963">Cytoplasm</keyword>
<dbReference type="PIRSF" id="PIRSF001365">
    <property type="entry name" value="DHDPS"/>
    <property type="match status" value="1"/>
</dbReference>
<feature type="active site" description="Proton donor/acceptor" evidence="7">
    <location>
        <position position="137"/>
    </location>
</feature>
<dbReference type="PANTHER" id="PTHR12128">
    <property type="entry name" value="DIHYDRODIPICOLINATE SYNTHASE"/>
    <property type="match status" value="1"/>
</dbReference>
<dbReference type="SMART" id="SM01130">
    <property type="entry name" value="DHDPS"/>
    <property type="match status" value="1"/>
</dbReference>
<evidence type="ECO:0000256" key="7">
    <source>
        <dbReference type="PIRSR" id="PIRSR001365-1"/>
    </source>
</evidence>
<dbReference type="InterPro" id="IPR020624">
    <property type="entry name" value="Schiff_base-form_aldolases_CS"/>
</dbReference>
<dbReference type="AlphaFoldDB" id="A0A844FXK1"/>
<dbReference type="PROSITE" id="PS00665">
    <property type="entry name" value="DHDPS_1"/>
    <property type="match status" value="1"/>
</dbReference>
<evidence type="ECO:0000256" key="6">
    <source>
        <dbReference type="PIRNR" id="PIRNR001365"/>
    </source>
</evidence>
<proteinExistence type="inferred from homology"/>
<evidence type="ECO:0000256" key="3">
    <source>
        <dbReference type="ARBA" id="ARBA00023239"/>
    </source>
</evidence>
<dbReference type="Proteomes" id="UP000435649">
    <property type="component" value="Unassembled WGS sequence"/>
</dbReference>
<keyword evidence="4" id="KW-0704">Schiff base</keyword>
<comment type="subcellular location">
    <subcellularLocation>
        <location evidence="1">Cytoplasm</location>
    </subcellularLocation>
</comment>
<evidence type="ECO:0000313" key="9">
    <source>
        <dbReference type="EMBL" id="MST95603.1"/>
    </source>
</evidence>
<reference evidence="9 10" key="1">
    <citation type="submission" date="2019-08" db="EMBL/GenBank/DDBJ databases">
        <title>In-depth cultivation of the pig gut microbiome towards novel bacterial diversity and tailored functional studies.</title>
        <authorList>
            <person name="Wylensek D."/>
            <person name="Hitch T.C.A."/>
            <person name="Clavel T."/>
        </authorList>
    </citation>
    <scope>NUCLEOTIDE SEQUENCE [LARGE SCALE GENOMIC DNA]</scope>
    <source>
        <strain evidence="9 10">BBE-744-WT-12</strain>
    </source>
</reference>
<dbReference type="PRINTS" id="PR00146">
    <property type="entry name" value="DHPICSNTHASE"/>
</dbReference>
<dbReference type="Gene3D" id="3.20.20.70">
    <property type="entry name" value="Aldolase class I"/>
    <property type="match status" value="1"/>
</dbReference>
<gene>
    <name evidence="9" type="ORF">FYJ85_00890</name>
</gene>
<keyword evidence="10" id="KW-1185">Reference proteome</keyword>
<sequence length="299" mass="33100">MLRFKGLVAATFTPMHEDGSIAPEKVPMLVEHSLKNGMAGLFAIGSTGEFPSLTHEERRSMAEAFIGAAAGRIPVIINVGSCSVRESQALAEHAAEAGADAVCAMVPFYFRPPTVRELADCLKEIAKACARKPLYLYHVPCMTHANLPIRDLLPIMAQECPEFAGIKYTDENLCEFQRCVDYSDRFQIMFGRDEMLLASLAAGAEAGVGSTYNYFPRLYRELLKAYEAGDIERARSFQELTHRGIVLIGRYGMSSQKLYMKFAGLDVGPMRLPAPRLPLERELAFRRDIAEAGLDPWLG</sequence>
<dbReference type="GO" id="GO:0005737">
    <property type="term" value="C:cytoplasm"/>
    <property type="evidence" value="ECO:0007669"/>
    <property type="project" value="UniProtKB-SubCell"/>
</dbReference>
<dbReference type="PANTHER" id="PTHR12128:SF21">
    <property type="entry name" value="N-ACETYLNEURAMINATE LYASE"/>
    <property type="match status" value="1"/>
</dbReference>
<comment type="caution">
    <text evidence="9">The sequence shown here is derived from an EMBL/GenBank/DDBJ whole genome shotgun (WGS) entry which is preliminary data.</text>
</comment>